<accession>A0A7T4JVP3</accession>
<reference evidence="2 3" key="1">
    <citation type="submission" date="2020-12" db="EMBL/GenBank/DDBJ databases">
        <title>FDA dAtabase for Regulatory Grade micrObial Sequences (FDA-ARGOS): Supporting development and validation of Infectious Disease Dx tests.</title>
        <authorList>
            <person name="Sproer C."/>
            <person name="Gronow S."/>
            <person name="Severitt S."/>
            <person name="Schroder I."/>
            <person name="Tallon L."/>
            <person name="Sadzewicz L."/>
            <person name="Zhao X."/>
            <person name="Boylan J."/>
            <person name="Ott S."/>
            <person name="Bowen H."/>
            <person name="Vavikolanu K."/>
            <person name="Mehta A."/>
            <person name="Aluvathingal J."/>
            <person name="Nadendla S."/>
            <person name="Lowell S."/>
            <person name="Myers T."/>
            <person name="Yan Y."/>
            <person name="Sichtig H."/>
        </authorList>
    </citation>
    <scope>NUCLEOTIDE SEQUENCE [LARGE SCALE GENOMIC DNA]</scope>
    <source>
        <strain evidence="2 3">FDAARGOS_1053</strain>
    </source>
</reference>
<sequence length="253" mass="26277">MRLALIVLALVLLAVGIYLLRAPGGRGQLKAWAAANGFEVVPSVPGFPASPAARGIVGGYEAAAGNCLCGLRRDESAGPSVTFTRGADGFSVEASEPAGRRFLDSRVDAALATLPAEVTRVSVDGEWVRAEGSPDAFESLQLLADAAYALPPAGGYRERTAPESDPTRPVRAIRAQRDDQGVDKPKVELPQRAVGATLGQADDYVVAADDVVPIADGSRRIDPAPQTGPAPAKATRKMEPSSIFDEGCGTLDS</sequence>
<dbReference type="OrthoDB" id="4427386at2"/>
<dbReference type="EMBL" id="CP066007">
    <property type="protein sequence ID" value="QQB47117.1"/>
    <property type="molecule type" value="Genomic_DNA"/>
</dbReference>
<feature type="region of interest" description="Disordered" evidence="1">
    <location>
        <begin position="216"/>
        <end position="253"/>
    </location>
</feature>
<name>A0A7T4JVP3_9CORY</name>
<protein>
    <submittedName>
        <fullName evidence="2">Uncharacterized protein</fullName>
    </submittedName>
</protein>
<organism evidence="2 3">
    <name type="scientific">Corynebacterium glucuronolyticum</name>
    <dbReference type="NCBI Taxonomy" id="39791"/>
    <lineage>
        <taxon>Bacteria</taxon>
        <taxon>Bacillati</taxon>
        <taxon>Actinomycetota</taxon>
        <taxon>Actinomycetes</taxon>
        <taxon>Mycobacteriales</taxon>
        <taxon>Corynebacteriaceae</taxon>
        <taxon>Corynebacterium</taxon>
    </lineage>
</organism>
<dbReference type="RefSeq" id="WP_084037052.1">
    <property type="nucleotide sequence ID" value="NZ_CP066007.1"/>
</dbReference>
<gene>
    <name evidence="2" type="ORF">I6I10_04190</name>
</gene>
<proteinExistence type="predicted"/>
<dbReference type="Proteomes" id="UP000596145">
    <property type="component" value="Chromosome"/>
</dbReference>
<evidence type="ECO:0000313" key="2">
    <source>
        <dbReference type="EMBL" id="QQB47117.1"/>
    </source>
</evidence>
<evidence type="ECO:0000256" key="1">
    <source>
        <dbReference type="SAM" id="MobiDB-lite"/>
    </source>
</evidence>
<dbReference type="AlphaFoldDB" id="A0A7T4JVP3"/>
<evidence type="ECO:0000313" key="3">
    <source>
        <dbReference type="Proteomes" id="UP000596145"/>
    </source>
</evidence>
<dbReference type="GeneID" id="92761074"/>